<comment type="subunit">
    <text evidence="3">Homodimer.</text>
</comment>
<dbReference type="InterPro" id="IPR022689">
    <property type="entry name" value="Iron_dep_repressor"/>
</dbReference>
<dbReference type="Pfam" id="PF04023">
    <property type="entry name" value="FeoA"/>
    <property type="match status" value="1"/>
</dbReference>
<dbReference type="InterPro" id="IPR011991">
    <property type="entry name" value="ArsR-like_HTH"/>
</dbReference>
<dbReference type="Gene3D" id="1.10.60.10">
    <property type="entry name" value="Iron dependent repressor, metal binding and dimerisation domain"/>
    <property type="match status" value="1"/>
</dbReference>
<dbReference type="Pfam" id="PF02742">
    <property type="entry name" value="Fe_dep_repr_C"/>
    <property type="match status" value="1"/>
</dbReference>
<evidence type="ECO:0000256" key="12">
    <source>
        <dbReference type="ARBA" id="ARBA00023211"/>
    </source>
</evidence>
<keyword evidence="8" id="KW-0805">Transcription regulation</keyword>
<dbReference type="InterPro" id="IPR036390">
    <property type="entry name" value="WH_DNA-bd_sf"/>
</dbReference>
<accession>A0A9D2QER7</accession>
<evidence type="ECO:0000256" key="4">
    <source>
        <dbReference type="ARBA" id="ARBA00016140"/>
    </source>
</evidence>
<reference evidence="18" key="1">
    <citation type="journal article" date="2021" name="PeerJ">
        <title>Extensive microbial diversity within the chicken gut microbiome revealed by metagenomics and culture.</title>
        <authorList>
            <person name="Gilroy R."/>
            <person name="Ravi A."/>
            <person name="Getino M."/>
            <person name="Pursley I."/>
            <person name="Horton D.L."/>
            <person name="Alikhan N.F."/>
            <person name="Baker D."/>
            <person name="Gharbi K."/>
            <person name="Hall N."/>
            <person name="Watson M."/>
            <person name="Adriaenssens E.M."/>
            <person name="Foster-Nyarko E."/>
            <person name="Jarju S."/>
            <person name="Secka A."/>
            <person name="Antonio M."/>
            <person name="Oren A."/>
            <person name="Chaudhuri R.R."/>
            <person name="La Ragione R."/>
            <person name="Hildebrand F."/>
            <person name="Pallen M.J."/>
        </authorList>
    </citation>
    <scope>NUCLEOTIDE SEQUENCE</scope>
    <source>
        <strain evidence="18">ChiHjej13B12-4958</strain>
    </source>
</reference>
<comment type="similarity">
    <text evidence="2">Belongs to the DtxR/MntR family.</text>
</comment>
<dbReference type="Gene3D" id="2.30.30.90">
    <property type="match status" value="1"/>
</dbReference>
<dbReference type="SMART" id="SM00529">
    <property type="entry name" value="HTH_DTXR"/>
    <property type="match status" value="1"/>
</dbReference>
<gene>
    <name evidence="18" type="ORF">H9751_10045</name>
</gene>
<evidence type="ECO:0000256" key="5">
    <source>
        <dbReference type="ARBA" id="ARBA00022490"/>
    </source>
</evidence>
<comment type="subcellular location">
    <subcellularLocation>
        <location evidence="1">Cytoplasm</location>
    </subcellularLocation>
</comment>
<dbReference type="InterPro" id="IPR036388">
    <property type="entry name" value="WH-like_DNA-bd_sf"/>
</dbReference>
<evidence type="ECO:0000256" key="1">
    <source>
        <dbReference type="ARBA" id="ARBA00004496"/>
    </source>
</evidence>
<keyword evidence="7" id="KW-0408">Iron</keyword>
<dbReference type="InterPro" id="IPR001367">
    <property type="entry name" value="Fe_dep_repressor"/>
</dbReference>
<keyword evidence="11" id="KW-0804">Transcription</keyword>
<dbReference type="PANTHER" id="PTHR33238:SF11">
    <property type="entry name" value="TRANSCRIPTIONAL REGULATOR MNTR"/>
    <property type="match status" value="1"/>
</dbReference>
<dbReference type="PROSITE" id="PS50944">
    <property type="entry name" value="HTH_DTXR"/>
    <property type="match status" value="1"/>
</dbReference>
<evidence type="ECO:0000256" key="2">
    <source>
        <dbReference type="ARBA" id="ARBA00007871"/>
    </source>
</evidence>
<evidence type="ECO:0000256" key="7">
    <source>
        <dbReference type="ARBA" id="ARBA00023004"/>
    </source>
</evidence>
<dbReference type="GO" id="GO:0005737">
    <property type="term" value="C:cytoplasm"/>
    <property type="evidence" value="ECO:0007669"/>
    <property type="project" value="UniProtKB-SubCell"/>
</dbReference>
<evidence type="ECO:0000313" key="18">
    <source>
        <dbReference type="EMBL" id="HJC85863.1"/>
    </source>
</evidence>
<evidence type="ECO:0000259" key="17">
    <source>
        <dbReference type="PROSITE" id="PS50944"/>
    </source>
</evidence>
<comment type="caution">
    <text evidence="18">The sequence shown here is derived from an EMBL/GenBank/DDBJ whole genome shotgun (WGS) entry which is preliminary data.</text>
</comment>
<dbReference type="SMART" id="SM00899">
    <property type="entry name" value="FeoA"/>
    <property type="match status" value="1"/>
</dbReference>
<protein>
    <recommendedName>
        <fullName evidence="4">Diphtheria toxin repressor</fullName>
    </recommendedName>
    <alternativeName>
        <fullName evidence="14">Iron-dependent diphtheria tox regulatory element</fullName>
    </alternativeName>
    <alternativeName>
        <fullName evidence="13">Manganese transport regulator</fullName>
    </alternativeName>
    <alternativeName>
        <fullName evidence="15">Tox regulatory factor</fullName>
    </alternativeName>
</protein>
<dbReference type="GO" id="GO:0003700">
    <property type="term" value="F:DNA-binding transcription factor activity"/>
    <property type="evidence" value="ECO:0007669"/>
    <property type="project" value="InterPro"/>
</dbReference>
<keyword evidence="10" id="KW-0010">Activator</keyword>
<dbReference type="Proteomes" id="UP000823858">
    <property type="component" value="Unassembled WGS sequence"/>
</dbReference>
<feature type="domain" description="HTH dtxR-type" evidence="17">
    <location>
        <begin position="1"/>
        <end position="62"/>
    </location>
</feature>
<dbReference type="SUPFAM" id="SSF50037">
    <property type="entry name" value="C-terminal domain of transcriptional repressors"/>
    <property type="match status" value="1"/>
</dbReference>
<evidence type="ECO:0000256" key="14">
    <source>
        <dbReference type="ARBA" id="ARBA00032618"/>
    </source>
</evidence>
<dbReference type="Pfam" id="PF01325">
    <property type="entry name" value="Fe_dep_repress"/>
    <property type="match status" value="1"/>
</dbReference>
<evidence type="ECO:0000256" key="16">
    <source>
        <dbReference type="SAM" id="MobiDB-lite"/>
    </source>
</evidence>
<evidence type="ECO:0000256" key="8">
    <source>
        <dbReference type="ARBA" id="ARBA00023015"/>
    </source>
</evidence>
<dbReference type="SUPFAM" id="SSF47979">
    <property type="entry name" value="Iron-dependent repressor protein, dimerization domain"/>
    <property type="match status" value="1"/>
</dbReference>
<evidence type="ECO:0000256" key="11">
    <source>
        <dbReference type="ARBA" id="ARBA00023163"/>
    </source>
</evidence>
<dbReference type="InterPro" id="IPR022687">
    <property type="entry name" value="HTH_DTXR"/>
</dbReference>
<dbReference type="InterPro" id="IPR036421">
    <property type="entry name" value="Fe_dep_repressor_sf"/>
</dbReference>
<evidence type="ECO:0000256" key="15">
    <source>
        <dbReference type="ARBA" id="ARBA00033329"/>
    </source>
</evidence>
<keyword evidence="6" id="KW-0678">Repressor</keyword>
<dbReference type="InterPro" id="IPR050536">
    <property type="entry name" value="DtxR_MntR_Metal-Reg"/>
</dbReference>
<evidence type="ECO:0000313" key="19">
    <source>
        <dbReference type="Proteomes" id="UP000823858"/>
    </source>
</evidence>
<dbReference type="GO" id="GO:0046983">
    <property type="term" value="F:protein dimerization activity"/>
    <property type="evidence" value="ECO:0007669"/>
    <property type="project" value="InterPro"/>
</dbReference>
<proteinExistence type="inferred from homology"/>
<evidence type="ECO:0000256" key="6">
    <source>
        <dbReference type="ARBA" id="ARBA00022491"/>
    </source>
</evidence>
<dbReference type="SUPFAM" id="SSF46785">
    <property type="entry name" value="Winged helix' DNA-binding domain"/>
    <property type="match status" value="1"/>
</dbReference>
<dbReference type="InterPro" id="IPR008988">
    <property type="entry name" value="Transcriptional_repressor_C"/>
</dbReference>
<dbReference type="GO" id="GO:0046914">
    <property type="term" value="F:transition metal ion binding"/>
    <property type="evidence" value="ECO:0007669"/>
    <property type="project" value="InterPro"/>
</dbReference>
<evidence type="ECO:0000256" key="9">
    <source>
        <dbReference type="ARBA" id="ARBA00023125"/>
    </source>
</evidence>
<keyword evidence="5" id="KW-0963">Cytoplasm</keyword>
<evidence type="ECO:0000256" key="13">
    <source>
        <dbReference type="ARBA" id="ARBA00032593"/>
    </source>
</evidence>
<dbReference type="EMBL" id="DWVP01000023">
    <property type="protein sequence ID" value="HJC85863.1"/>
    <property type="molecule type" value="Genomic_DNA"/>
</dbReference>
<dbReference type="InterPro" id="IPR007167">
    <property type="entry name" value="Fe-transptr_FeoA-like"/>
</dbReference>
<dbReference type="GO" id="GO:0045892">
    <property type="term" value="P:negative regulation of DNA-templated transcription"/>
    <property type="evidence" value="ECO:0007669"/>
    <property type="project" value="TreeGrafter"/>
</dbReference>
<dbReference type="AlphaFoldDB" id="A0A9D2QER7"/>
<sequence>MSPVFEDYLTAVFKSEEWDDTATTSDLSALLGVTASTVSATLKKLSREGHIDYEPYGRFSLTDSGRAIAVGVLRRRRIIETYLAEALGLSPDEVHGEADLLEHAVSARVLERMSAAVGNPSFDPHGDPIPGPDGQMPSPDEETSVPLTQLPDGEDATVTRIRDSDPAVVRYLTGRGITVSAELRMITTAPSIGTVTVEVDGTQRDLPEPVAAAVRVRPQH</sequence>
<dbReference type="Gene3D" id="1.10.10.10">
    <property type="entry name" value="Winged helix-like DNA-binding domain superfamily/Winged helix DNA-binding domain"/>
    <property type="match status" value="1"/>
</dbReference>
<evidence type="ECO:0000256" key="10">
    <source>
        <dbReference type="ARBA" id="ARBA00023159"/>
    </source>
</evidence>
<feature type="region of interest" description="Disordered" evidence="16">
    <location>
        <begin position="119"/>
        <end position="151"/>
    </location>
</feature>
<dbReference type="GO" id="GO:0003677">
    <property type="term" value="F:DNA binding"/>
    <property type="evidence" value="ECO:0007669"/>
    <property type="project" value="UniProtKB-KW"/>
</dbReference>
<dbReference type="InterPro" id="IPR038157">
    <property type="entry name" value="FeoA_core_dom"/>
</dbReference>
<keyword evidence="9" id="KW-0238">DNA-binding</keyword>
<organism evidence="18 19">
    <name type="scientific">Candidatus Corynebacterium faecigallinarum</name>
    <dbReference type="NCBI Taxonomy" id="2838528"/>
    <lineage>
        <taxon>Bacteria</taxon>
        <taxon>Bacillati</taxon>
        <taxon>Actinomycetota</taxon>
        <taxon>Actinomycetes</taxon>
        <taxon>Mycobacteriales</taxon>
        <taxon>Corynebacteriaceae</taxon>
        <taxon>Corynebacterium</taxon>
    </lineage>
</organism>
<keyword evidence="12" id="KW-0464">Manganese</keyword>
<name>A0A9D2QER7_9CORY</name>
<dbReference type="CDD" id="cd00090">
    <property type="entry name" value="HTH_ARSR"/>
    <property type="match status" value="1"/>
</dbReference>
<dbReference type="PANTHER" id="PTHR33238">
    <property type="entry name" value="IRON (METAL) DEPENDENT REPRESSOR, DTXR FAMILY"/>
    <property type="match status" value="1"/>
</dbReference>
<evidence type="ECO:0000256" key="3">
    <source>
        <dbReference type="ARBA" id="ARBA00011738"/>
    </source>
</evidence>
<reference evidence="18" key="2">
    <citation type="submission" date="2021-04" db="EMBL/GenBank/DDBJ databases">
        <authorList>
            <person name="Gilroy R."/>
        </authorList>
    </citation>
    <scope>NUCLEOTIDE SEQUENCE</scope>
    <source>
        <strain evidence="18">ChiHjej13B12-4958</strain>
    </source>
</reference>